<dbReference type="Proteomes" id="UP001606210">
    <property type="component" value="Unassembled WGS sequence"/>
</dbReference>
<keyword evidence="1" id="KW-1133">Transmembrane helix</keyword>
<dbReference type="EMBL" id="JBIGHV010000008">
    <property type="protein sequence ID" value="MFG6432248.1"/>
    <property type="molecule type" value="Genomic_DNA"/>
</dbReference>
<keyword evidence="1" id="KW-0812">Transmembrane</keyword>
<dbReference type="RefSeq" id="WP_394481962.1">
    <property type="nucleotide sequence ID" value="NZ_JBIGHV010000008.1"/>
</dbReference>
<reference evidence="2 3" key="1">
    <citation type="submission" date="2024-08" db="EMBL/GenBank/DDBJ databases">
        <authorList>
            <person name="Lu H."/>
        </authorList>
    </citation>
    <scope>NUCLEOTIDE SEQUENCE [LARGE SCALE GENOMIC DNA]</scope>
    <source>
        <strain evidence="2 3">LYH14W</strain>
    </source>
</reference>
<comment type="caution">
    <text evidence="2">The sequence shown here is derived from an EMBL/GenBank/DDBJ whole genome shotgun (WGS) entry which is preliminary data.</text>
</comment>
<organism evidence="2 3">
    <name type="scientific">Pelomonas parva</name>
    <dbReference type="NCBI Taxonomy" id="3299032"/>
    <lineage>
        <taxon>Bacteria</taxon>
        <taxon>Pseudomonadati</taxon>
        <taxon>Pseudomonadota</taxon>
        <taxon>Betaproteobacteria</taxon>
        <taxon>Burkholderiales</taxon>
        <taxon>Sphaerotilaceae</taxon>
        <taxon>Roseateles</taxon>
    </lineage>
</organism>
<sequence>MNALLFALFLLLMGGAIGCLFWMRARIPGFQLSYSEIRRHAKAGNRQAKAYLWLVWTGIAVMVIRWFFESIGH</sequence>
<evidence type="ECO:0008006" key="4">
    <source>
        <dbReference type="Google" id="ProtNLM"/>
    </source>
</evidence>
<proteinExistence type="predicted"/>
<keyword evidence="3" id="KW-1185">Reference proteome</keyword>
<evidence type="ECO:0000256" key="1">
    <source>
        <dbReference type="SAM" id="Phobius"/>
    </source>
</evidence>
<evidence type="ECO:0000313" key="2">
    <source>
        <dbReference type="EMBL" id="MFG6432248.1"/>
    </source>
</evidence>
<keyword evidence="1" id="KW-0472">Membrane</keyword>
<name>A0ABW7FA64_9BURK</name>
<evidence type="ECO:0000313" key="3">
    <source>
        <dbReference type="Proteomes" id="UP001606210"/>
    </source>
</evidence>
<accession>A0ABW7FA64</accession>
<gene>
    <name evidence="2" type="ORF">ACG00Y_20175</name>
</gene>
<protein>
    <recommendedName>
        <fullName evidence="4">Molybdenum ABC transporter permease</fullName>
    </recommendedName>
</protein>
<feature type="transmembrane region" description="Helical" evidence="1">
    <location>
        <begin position="50"/>
        <end position="68"/>
    </location>
</feature>